<sequence length="53" mass="6307">MVLKPYSLAFATGRGDGRRTQLGSDARRSVHRWWARGYRRMIVELPWGREHEH</sequence>
<proteinExistence type="predicted"/>
<evidence type="ECO:0000313" key="2">
    <source>
        <dbReference type="Proteomes" id="UP000663193"/>
    </source>
</evidence>
<accession>A0A7U2EZ99</accession>
<dbReference type="VEuPathDB" id="FungiDB:JI435_407630"/>
<evidence type="ECO:0000313" key="1">
    <source>
        <dbReference type="EMBL" id="QRC95616.1"/>
    </source>
</evidence>
<gene>
    <name evidence="1" type="ORF">JI435_407630</name>
</gene>
<keyword evidence="2" id="KW-1185">Reference proteome</keyword>
<reference evidence="2" key="1">
    <citation type="journal article" date="2021" name="BMC Genomics">
        <title>Chromosome-level genome assembly and manually-curated proteome of model necrotroph Parastagonospora nodorum Sn15 reveals a genome-wide trove of candidate effector homologs, and redundancy of virulence-related functions within an accessory chromosome.</title>
        <authorList>
            <person name="Bertazzoni S."/>
            <person name="Jones D.A.B."/>
            <person name="Phan H.T."/>
            <person name="Tan K.-C."/>
            <person name="Hane J.K."/>
        </authorList>
    </citation>
    <scope>NUCLEOTIDE SEQUENCE [LARGE SCALE GENOMIC DNA]</scope>
    <source>
        <strain evidence="2">SN15 / ATCC MYA-4574 / FGSC 10173)</strain>
    </source>
</reference>
<dbReference type="Proteomes" id="UP000663193">
    <property type="component" value="Chromosome 5"/>
</dbReference>
<name>A0A7U2EZ99_PHANO</name>
<protein>
    <submittedName>
        <fullName evidence="1">Uncharacterized protein</fullName>
    </submittedName>
</protein>
<dbReference type="AlphaFoldDB" id="A0A7U2EZ99"/>
<organism evidence="1 2">
    <name type="scientific">Phaeosphaeria nodorum (strain SN15 / ATCC MYA-4574 / FGSC 10173)</name>
    <name type="common">Glume blotch fungus</name>
    <name type="synonym">Parastagonospora nodorum</name>
    <dbReference type="NCBI Taxonomy" id="321614"/>
    <lineage>
        <taxon>Eukaryota</taxon>
        <taxon>Fungi</taxon>
        <taxon>Dikarya</taxon>
        <taxon>Ascomycota</taxon>
        <taxon>Pezizomycotina</taxon>
        <taxon>Dothideomycetes</taxon>
        <taxon>Pleosporomycetidae</taxon>
        <taxon>Pleosporales</taxon>
        <taxon>Pleosporineae</taxon>
        <taxon>Phaeosphaeriaceae</taxon>
        <taxon>Parastagonospora</taxon>
    </lineage>
</organism>
<dbReference type="EMBL" id="CP069027">
    <property type="protein sequence ID" value="QRC95616.1"/>
    <property type="molecule type" value="Genomic_DNA"/>
</dbReference>